<dbReference type="EMBL" id="CP000302">
    <property type="protein sequence ID" value="ABE56319.1"/>
    <property type="molecule type" value="Genomic_DNA"/>
</dbReference>
<dbReference type="HOGENOM" id="CLU_926328_0_0_6"/>
<dbReference type="KEGG" id="sdn:Sden_3041"/>
<organism evidence="1 2">
    <name type="scientific">Shewanella denitrificans (strain OS217 / ATCC BAA-1090 / DSM 15013)</name>
    <dbReference type="NCBI Taxonomy" id="318161"/>
    <lineage>
        <taxon>Bacteria</taxon>
        <taxon>Pseudomonadati</taxon>
        <taxon>Pseudomonadota</taxon>
        <taxon>Gammaproteobacteria</taxon>
        <taxon>Alteromonadales</taxon>
        <taxon>Shewanellaceae</taxon>
        <taxon>Shewanella</taxon>
    </lineage>
</organism>
<name>Q12JQ7_SHEDO</name>
<sequence>MQLALRDLNQGPYLTKVLAYGQSEEKLSQEELSQIKSKAVLMSLKLADKFYNKHKMHLLEQAAHDVIGVVSLGLISLTGDEPAISLPLLKDPNGVVKCFQKGWSLLTQASSLNTAKSLYGDVSQSLLEKVSSPPDMDEWQGWQSYQDALDEHKRQQAISALLTEFYLSSDHDPLDCLNLEAVLAEAVLYRTLFAGSGVRQDLKKRLGKIELDDAWFDSDYLMVQTDQALAKLPQHLADTIRQDLSKHYTQGLLRTLHFAKGYRELQMQGASPEKLERFEHKEGLSGLLGWPQYLDF</sequence>
<evidence type="ECO:0000313" key="1">
    <source>
        <dbReference type="EMBL" id="ABE56319.1"/>
    </source>
</evidence>
<evidence type="ECO:0000313" key="2">
    <source>
        <dbReference type="Proteomes" id="UP000001982"/>
    </source>
</evidence>
<gene>
    <name evidence="1" type="ordered locus">Sden_3041</name>
</gene>
<proteinExistence type="predicted"/>
<reference evidence="1 2" key="1">
    <citation type="submission" date="2006-03" db="EMBL/GenBank/DDBJ databases">
        <title>Complete sequence of Shewanella denitrificans OS217.</title>
        <authorList>
            <consortium name="US DOE Joint Genome Institute"/>
            <person name="Copeland A."/>
            <person name="Lucas S."/>
            <person name="Lapidus A."/>
            <person name="Barry K."/>
            <person name="Detter J.C."/>
            <person name="Glavina del Rio T."/>
            <person name="Hammon N."/>
            <person name="Israni S."/>
            <person name="Dalin E."/>
            <person name="Tice H."/>
            <person name="Pitluck S."/>
            <person name="Brettin T."/>
            <person name="Bruce D."/>
            <person name="Han C."/>
            <person name="Tapia R."/>
            <person name="Gilna P."/>
            <person name="Kiss H."/>
            <person name="Schmutz J."/>
            <person name="Larimer F."/>
            <person name="Land M."/>
            <person name="Hauser L."/>
            <person name="Kyrpides N."/>
            <person name="Lykidis A."/>
            <person name="Richardson P."/>
        </authorList>
    </citation>
    <scope>NUCLEOTIDE SEQUENCE [LARGE SCALE GENOMIC DNA]</scope>
    <source>
        <strain evidence="2">OS217 / ATCC BAA-1090 / DSM 15013</strain>
    </source>
</reference>
<dbReference type="AlphaFoldDB" id="Q12JQ7"/>
<dbReference type="OrthoDB" id="5756936at2"/>
<dbReference type="STRING" id="318161.Sden_3041"/>
<dbReference type="Proteomes" id="UP000001982">
    <property type="component" value="Chromosome"/>
</dbReference>
<accession>Q12JQ7</accession>
<dbReference type="RefSeq" id="WP_011497465.1">
    <property type="nucleotide sequence ID" value="NC_007954.1"/>
</dbReference>
<protein>
    <submittedName>
        <fullName evidence="1">Uncharacterized protein</fullName>
    </submittedName>
</protein>
<dbReference type="eggNOG" id="ENOG502Z91X">
    <property type="taxonomic scope" value="Bacteria"/>
</dbReference>
<keyword evidence="2" id="KW-1185">Reference proteome</keyword>